<dbReference type="Proteomes" id="UP000708208">
    <property type="component" value="Unassembled WGS sequence"/>
</dbReference>
<evidence type="ECO:0000256" key="12">
    <source>
        <dbReference type="ARBA" id="ARBA00047899"/>
    </source>
</evidence>
<evidence type="ECO:0000256" key="6">
    <source>
        <dbReference type="ARBA" id="ARBA00022692"/>
    </source>
</evidence>
<feature type="compositionally biased region" description="Polar residues" evidence="15">
    <location>
        <begin position="1047"/>
        <end position="1056"/>
    </location>
</feature>
<evidence type="ECO:0000256" key="8">
    <source>
        <dbReference type="ARBA" id="ARBA00022777"/>
    </source>
</evidence>
<dbReference type="GO" id="GO:0045087">
    <property type="term" value="P:innate immune response"/>
    <property type="evidence" value="ECO:0007669"/>
    <property type="project" value="UniProtKB-ARBA"/>
</dbReference>
<evidence type="ECO:0000256" key="14">
    <source>
        <dbReference type="PROSITE-ProRule" id="PRU10141"/>
    </source>
</evidence>
<accession>A0A8J2LL58</accession>
<dbReference type="EMBL" id="CAJVCH010563745">
    <property type="protein sequence ID" value="CAG7832147.1"/>
    <property type="molecule type" value="Genomic_DNA"/>
</dbReference>
<dbReference type="PROSITE" id="PS50011">
    <property type="entry name" value="PROTEIN_KINASE_DOM"/>
    <property type="match status" value="1"/>
</dbReference>
<dbReference type="FunFam" id="1.10.510.10:FF:000754">
    <property type="entry name" value="Interleukin-1 receptor-associated kinase"/>
    <property type="match status" value="1"/>
</dbReference>
<keyword evidence="5" id="KW-0808">Transferase</keyword>
<evidence type="ECO:0000259" key="17">
    <source>
        <dbReference type="PROSITE" id="PS50011"/>
    </source>
</evidence>
<sequence length="1206" mass="135663">MATGLKRPIEPEPFHQGSAGTSGTDSYFRKTAGPLYLDESLGDDSDVDIESLPDEDTDPEFPVLSYSILCLILILWGLIGIGVTISLETSHSVAQEFLLVDRTKLYLPSSILYSACIVCVLTGIVAIICIICESSIFFPIFPQLNGLVVGLNCMASLCAYDGWTTVNTHTYQHLLEADTLSRYTGDNSYIKIFGDRFIGYWDKLQTTLRCCGLEDHSNWLNSTCQCIPGSCCLPASKPTCINRLAEFHSSSSANYKNMTYVQSYLWKKDCMGAINQEIASLKRDWVSFPIILLVFHLILMFNINFMVVAARSRYNLVAGFISVARWKDGIVKRFKWSYRYKNQKVHAEDNAEPIPEEVADKKDLSYYQAKIVYIQKLKFPKTINKVFAIQRLLQRGSIAMSDTIHPICWKIAEKRNKYNSHFNFCSVSIEQNRIKLSHSLERKDEVIFRIISIQIFFGVGYFEVTFCYSSASNSPVDLEALNNNYVNMSFQSGINSRSLVPGSGSSNSTKYVYDLPYFNRKELCRVLDENNQWETVGGGYMGYSSSELSEFGRSVFRGASPTDSLLTAWGSQNHTILELFVLLRRLNHFRGMRLLADFVDPKYHVYIRDPDQNATVELIQLNSDHDDRGADPKPVKIPDAAKGEVADPKAKENILDEKRKYANLAESFGMLPQIPYSQLVVATKNWDRRNILGKGGFGTVFKGVWKATDVAIKRMERRGNHDTVESQMKQSLGELRFLNAYRHDNILPLYGYSLVGEHPCLVYQFMHNGSLEDRLLCRQKTPPLSWSLRYSIARGVARGIQFLHSISDEKPLIHGDIKSANILLDRNFDAKIGDFGLAREMAPAQGASYVRVSRVHGTRPYLPDEYLRSKKLSPKVDTFSFGIMLYEICCGQRAYEEHRPKKFLKDMVEEAENVENIRDIKGGQDTSDIFLQLITLGKNCTRRIAKDRPEMSLVLKSIEGFFTQPSNIRTVSSHVTGLPFLFETPSRAPSLVPTATSVHRLSPEIRAATEMRAVSPYWTPPQPQHVFMNQYGHQVPLGNPIIAKPPQTDSIASSPRRSPLSFVPHSPSPSPQSYTNPVTLSDNNQQSNPQQMNITGAEQQLQLPHFVGFVPSKNLRAQPLQPQPRMPIPTTIAVSTPPLPIDDDYFPLVLQDQESNDCDGDKRDFDCSQGPATVIPLITELGIKDTNSSSEEEANNNNSSADGSQP</sequence>
<dbReference type="InterPro" id="IPR037924">
    <property type="entry name" value="Pelle_death"/>
</dbReference>
<evidence type="ECO:0000256" key="7">
    <source>
        <dbReference type="ARBA" id="ARBA00022741"/>
    </source>
</evidence>
<evidence type="ECO:0000256" key="3">
    <source>
        <dbReference type="ARBA" id="ARBA00012513"/>
    </source>
</evidence>
<evidence type="ECO:0000256" key="1">
    <source>
        <dbReference type="ARBA" id="ARBA00004141"/>
    </source>
</evidence>
<dbReference type="GO" id="GO:0005524">
    <property type="term" value="F:ATP binding"/>
    <property type="evidence" value="ECO:0007669"/>
    <property type="project" value="UniProtKB-UniRule"/>
</dbReference>
<dbReference type="PANTHER" id="PTHR27001:SF939">
    <property type="entry name" value="INTERLEUKIN 1 RECEPTOR ASSOCIATED KINASE 1"/>
    <property type="match status" value="1"/>
</dbReference>
<keyword evidence="7 14" id="KW-0547">Nucleotide-binding</keyword>
<feature type="domain" description="Protein kinase" evidence="17">
    <location>
        <begin position="686"/>
        <end position="962"/>
    </location>
</feature>
<evidence type="ECO:0000313" key="19">
    <source>
        <dbReference type="Proteomes" id="UP000708208"/>
    </source>
</evidence>
<dbReference type="InterPro" id="IPR017441">
    <property type="entry name" value="Protein_kinase_ATP_BS"/>
</dbReference>
<feature type="region of interest" description="Disordered" evidence="15">
    <location>
        <begin position="1"/>
        <end position="27"/>
    </location>
</feature>
<evidence type="ECO:0000256" key="11">
    <source>
        <dbReference type="ARBA" id="ARBA00023136"/>
    </source>
</evidence>
<dbReference type="AlphaFoldDB" id="A0A8J2LL58"/>
<dbReference type="Pfam" id="PF00531">
    <property type="entry name" value="Death"/>
    <property type="match status" value="1"/>
</dbReference>
<comment type="similarity">
    <text evidence="2">Belongs to the protein kinase superfamily. TKL Ser/Thr protein kinase family. Pelle subfamily.</text>
</comment>
<evidence type="ECO:0000256" key="15">
    <source>
        <dbReference type="SAM" id="MobiDB-lite"/>
    </source>
</evidence>
<evidence type="ECO:0000256" key="13">
    <source>
        <dbReference type="ARBA" id="ARBA00048679"/>
    </source>
</evidence>
<evidence type="ECO:0000256" key="10">
    <source>
        <dbReference type="ARBA" id="ARBA00022989"/>
    </source>
</evidence>
<keyword evidence="6 16" id="KW-0812">Transmembrane</keyword>
<dbReference type="InterPro" id="IPR008271">
    <property type="entry name" value="Ser/Thr_kinase_AS"/>
</dbReference>
<keyword evidence="10 16" id="KW-1133">Transmembrane helix</keyword>
<dbReference type="Pfam" id="PF00335">
    <property type="entry name" value="Tetraspanin"/>
    <property type="match status" value="1"/>
</dbReference>
<keyword evidence="19" id="KW-1185">Reference proteome</keyword>
<feature type="region of interest" description="Disordered" evidence="15">
    <location>
        <begin position="1038"/>
        <end position="1090"/>
    </location>
</feature>
<dbReference type="GO" id="GO:0005886">
    <property type="term" value="C:plasma membrane"/>
    <property type="evidence" value="ECO:0007669"/>
    <property type="project" value="TreeGrafter"/>
</dbReference>
<dbReference type="CDD" id="cd14066">
    <property type="entry name" value="STKc_IRAK"/>
    <property type="match status" value="1"/>
</dbReference>
<dbReference type="Pfam" id="PF00069">
    <property type="entry name" value="Pkinase"/>
    <property type="match status" value="1"/>
</dbReference>
<feature type="region of interest" description="Disordered" evidence="15">
    <location>
        <begin position="1181"/>
        <end position="1206"/>
    </location>
</feature>
<dbReference type="SMART" id="SM00220">
    <property type="entry name" value="S_TKc"/>
    <property type="match status" value="1"/>
</dbReference>
<dbReference type="CDD" id="cd08307">
    <property type="entry name" value="Death_Pelle"/>
    <property type="match status" value="1"/>
</dbReference>
<evidence type="ECO:0000256" key="5">
    <source>
        <dbReference type="ARBA" id="ARBA00022679"/>
    </source>
</evidence>
<dbReference type="OrthoDB" id="4062651at2759"/>
<dbReference type="PROSITE" id="PS00107">
    <property type="entry name" value="PROTEIN_KINASE_ATP"/>
    <property type="match status" value="1"/>
</dbReference>
<keyword evidence="9 14" id="KW-0067">ATP-binding</keyword>
<reference evidence="18" key="1">
    <citation type="submission" date="2021-06" db="EMBL/GenBank/DDBJ databases">
        <authorList>
            <person name="Hodson N. C."/>
            <person name="Mongue J. A."/>
            <person name="Jaron S. K."/>
        </authorList>
    </citation>
    <scope>NUCLEOTIDE SEQUENCE</scope>
</reference>
<feature type="transmembrane region" description="Helical" evidence="16">
    <location>
        <begin position="285"/>
        <end position="307"/>
    </location>
</feature>
<feature type="transmembrane region" description="Helical" evidence="16">
    <location>
        <begin position="63"/>
        <end position="85"/>
    </location>
</feature>
<dbReference type="InterPro" id="IPR000719">
    <property type="entry name" value="Prot_kinase_dom"/>
</dbReference>
<comment type="catalytic activity">
    <reaction evidence="13">
        <text>L-seryl-[protein] + ATP = O-phospho-L-seryl-[protein] + ADP + H(+)</text>
        <dbReference type="Rhea" id="RHEA:17989"/>
        <dbReference type="Rhea" id="RHEA-COMP:9863"/>
        <dbReference type="Rhea" id="RHEA-COMP:11604"/>
        <dbReference type="ChEBI" id="CHEBI:15378"/>
        <dbReference type="ChEBI" id="CHEBI:29999"/>
        <dbReference type="ChEBI" id="CHEBI:30616"/>
        <dbReference type="ChEBI" id="CHEBI:83421"/>
        <dbReference type="ChEBI" id="CHEBI:456216"/>
        <dbReference type="EC" id="2.7.11.1"/>
    </reaction>
</comment>
<comment type="catalytic activity">
    <reaction evidence="12">
        <text>L-threonyl-[protein] + ATP = O-phospho-L-threonyl-[protein] + ADP + H(+)</text>
        <dbReference type="Rhea" id="RHEA:46608"/>
        <dbReference type="Rhea" id="RHEA-COMP:11060"/>
        <dbReference type="Rhea" id="RHEA-COMP:11605"/>
        <dbReference type="ChEBI" id="CHEBI:15378"/>
        <dbReference type="ChEBI" id="CHEBI:30013"/>
        <dbReference type="ChEBI" id="CHEBI:30616"/>
        <dbReference type="ChEBI" id="CHEBI:61977"/>
        <dbReference type="ChEBI" id="CHEBI:456216"/>
        <dbReference type="EC" id="2.7.11.1"/>
    </reaction>
</comment>
<feature type="transmembrane region" description="Helical" evidence="16">
    <location>
        <begin position="105"/>
        <end position="128"/>
    </location>
</feature>
<evidence type="ECO:0000313" key="18">
    <source>
        <dbReference type="EMBL" id="CAG7832147.1"/>
    </source>
</evidence>
<dbReference type="PANTHER" id="PTHR27001">
    <property type="entry name" value="OS01G0253100 PROTEIN"/>
    <property type="match status" value="1"/>
</dbReference>
<dbReference type="EC" id="2.7.11.1" evidence="3"/>
<keyword evidence="8" id="KW-0418">Kinase</keyword>
<feature type="compositionally biased region" description="Low complexity" evidence="15">
    <location>
        <begin position="1195"/>
        <end position="1206"/>
    </location>
</feature>
<comment type="subcellular location">
    <subcellularLocation>
        <location evidence="1">Membrane</location>
        <topology evidence="1">Multi-pass membrane protein</topology>
    </subcellularLocation>
</comment>
<organism evidence="18 19">
    <name type="scientific">Allacma fusca</name>
    <dbReference type="NCBI Taxonomy" id="39272"/>
    <lineage>
        <taxon>Eukaryota</taxon>
        <taxon>Metazoa</taxon>
        <taxon>Ecdysozoa</taxon>
        <taxon>Arthropoda</taxon>
        <taxon>Hexapoda</taxon>
        <taxon>Collembola</taxon>
        <taxon>Symphypleona</taxon>
        <taxon>Sminthuridae</taxon>
        <taxon>Allacma</taxon>
    </lineage>
</organism>
<dbReference type="GO" id="GO:0004674">
    <property type="term" value="F:protein serine/threonine kinase activity"/>
    <property type="evidence" value="ECO:0007669"/>
    <property type="project" value="UniProtKB-KW"/>
</dbReference>
<dbReference type="FunFam" id="1.10.533.10:FF:000094">
    <property type="entry name" value="Interleukin-1 receptor-associated kinase"/>
    <property type="match status" value="1"/>
</dbReference>
<evidence type="ECO:0000256" key="2">
    <source>
        <dbReference type="ARBA" id="ARBA00008718"/>
    </source>
</evidence>
<proteinExistence type="inferred from homology"/>
<gene>
    <name evidence="18" type="ORF">AFUS01_LOCUS41850</name>
</gene>
<keyword evidence="4" id="KW-0723">Serine/threonine-protein kinase</keyword>
<feature type="compositionally biased region" description="Polar residues" evidence="15">
    <location>
        <begin position="1071"/>
        <end position="1090"/>
    </location>
</feature>
<feature type="binding site" evidence="14">
    <location>
        <position position="713"/>
    </location>
    <ligand>
        <name>ATP</name>
        <dbReference type="ChEBI" id="CHEBI:30616"/>
    </ligand>
</feature>
<evidence type="ECO:0000256" key="16">
    <source>
        <dbReference type="SAM" id="Phobius"/>
    </source>
</evidence>
<evidence type="ECO:0000256" key="9">
    <source>
        <dbReference type="ARBA" id="ARBA00022840"/>
    </source>
</evidence>
<name>A0A8J2LL58_9HEXA</name>
<dbReference type="PROSITE" id="PS00108">
    <property type="entry name" value="PROTEIN_KINASE_ST"/>
    <property type="match status" value="1"/>
</dbReference>
<dbReference type="GO" id="GO:0007165">
    <property type="term" value="P:signal transduction"/>
    <property type="evidence" value="ECO:0007669"/>
    <property type="project" value="InterPro"/>
</dbReference>
<evidence type="ECO:0000256" key="4">
    <source>
        <dbReference type="ARBA" id="ARBA00022527"/>
    </source>
</evidence>
<comment type="caution">
    <text evidence="18">The sequence shown here is derived from an EMBL/GenBank/DDBJ whole genome shotgun (WGS) entry which is preliminary data.</text>
</comment>
<dbReference type="InterPro" id="IPR000488">
    <property type="entry name" value="Death_dom"/>
</dbReference>
<protein>
    <recommendedName>
        <fullName evidence="3">non-specific serine/threonine protein kinase</fullName>
        <ecNumber evidence="3">2.7.11.1</ecNumber>
    </recommendedName>
</protein>
<keyword evidence="11 16" id="KW-0472">Membrane</keyword>
<dbReference type="InterPro" id="IPR018499">
    <property type="entry name" value="Tetraspanin/Peripherin"/>
</dbReference>